<feature type="region of interest" description="Disordered" evidence="2">
    <location>
        <begin position="122"/>
        <end position="147"/>
    </location>
</feature>
<keyword evidence="4" id="KW-1185">Reference proteome</keyword>
<gene>
    <name evidence="3" type="ORF">LACBIDRAFT_329446</name>
</gene>
<proteinExistence type="predicted"/>
<dbReference type="Proteomes" id="UP000001194">
    <property type="component" value="Unassembled WGS sequence"/>
</dbReference>
<dbReference type="KEGG" id="lbc:LACBIDRAFT_329446"/>
<evidence type="ECO:0000313" key="3">
    <source>
        <dbReference type="EMBL" id="EDR05831.1"/>
    </source>
</evidence>
<evidence type="ECO:0000256" key="1">
    <source>
        <dbReference type="SAM" id="Coils"/>
    </source>
</evidence>
<protein>
    <submittedName>
        <fullName evidence="3">Predicted protein</fullName>
    </submittedName>
</protein>
<sequence length="602" mass="67116">METTSSTMGCTYMKKYLKDRSPVSEKKFTGGLGAILISNSAYAVTPVNAVNARHSTETDGLSPRYGDGARLTDPSIRLRRTRCKLGICNASELLSCTLRNTAIYSMPPTNFQPIFSLQTQRDGVESSQPSLKRKITDTEEGDIDKEKEEETQTVQGAERIEICAADHEREPFPGSHGGECALTEEGRAQLEGIIAHHQRIVVEIEAEAAIALEALKTLTKQQNEAHAWLASLSTTVDKGSLPQVIKHEEALLGDIDERMMNVEGELHCLGGLEHEDVTYPGNNPLPEPSDDVKHGIEQNRRELRRLLDDYQNVSKKLALRGQLSPIRKVPPEIIRLIFLFWDADRPRRRTATYVSPNVLTSVCIAWKNIAMGTPDSHAGIDYTLPTILTTESESEDPIDSVVSSMFEVFIPHHARWQKVRIRYELYLEKSYWLEQDDVDRITSTMISAPWLHSVSWLSQKPFTTLTFPWAQLTHFWLGHIISMTEGLRIITSCPQLTSLELTLILPVQVAITNGSGSIVHKNLQRLHLSTAGDLGILFDKLTLPALNDLSLSEVHGSSTKMESQYRHPSPTGANLYTSLFFVIETSRTVATLQPSPITGSDL</sequence>
<keyword evidence="1" id="KW-0175">Coiled coil</keyword>
<dbReference type="InParanoid" id="B0DI21"/>
<dbReference type="RefSeq" id="XP_001883507.1">
    <property type="nucleotide sequence ID" value="XM_001883472.1"/>
</dbReference>
<dbReference type="GeneID" id="6079153"/>
<feature type="coiled-coil region" evidence="1">
    <location>
        <begin position="293"/>
        <end position="320"/>
    </location>
</feature>
<reference evidence="3 4" key="1">
    <citation type="journal article" date="2008" name="Nature">
        <title>The genome of Laccaria bicolor provides insights into mycorrhizal symbiosis.</title>
        <authorList>
            <person name="Martin F."/>
            <person name="Aerts A."/>
            <person name="Ahren D."/>
            <person name="Brun A."/>
            <person name="Danchin E.G.J."/>
            <person name="Duchaussoy F."/>
            <person name="Gibon J."/>
            <person name="Kohler A."/>
            <person name="Lindquist E."/>
            <person name="Pereda V."/>
            <person name="Salamov A."/>
            <person name="Shapiro H.J."/>
            <person name="Wuyts J."/>
            <person name="Blaudez D."/>
            <person name="Buee M."/>
            <person name="Brokstein P."/>
            <person name="Canbaeck B."/>
            <person name="Cohen D."/>
            <person name="Courty P.E."/>
            <person name="Coutinho P.M."/>
            <person name="Delaruelle C."/>
            <person name="Detter J.C."/>
            <person name="Deveau A."/>
            <person name="DiFazio S."/>
            <person name="Duplessis S."/>
            <person name="Fraissinet-Tachet L."/>
            <person name="Lucic E."/>
            <person name="Frey-Klett P."/>
            <person name="Fourrey C."/>
            <person name="Feussner I."/>
            <person name="Gay G."/>
            <person name="Grimwood J."/>
            <person name="Hoegger P.J."/>
            <person name="Jain P."/>
            <person name="Kilaru S."/>
            <person name="Labbe J."/>
            <person name="Lin Y.C."/>
            <person name="Legue V."/>
            <person name="Le Tacon F."/>
            <person name="Marmeisse R."/>
            <person name="Melayah D."/>
            <person name="Montanini B."/>
            <person name="Muratet M."/>
            <person name="Nehls U."/>
            <person name="Niculita-Hirzel H."/>
            <person name="Oudot-Le Secq M.P."/>
            <person name="Peter M."/>
            <person name="Quesneville H."/>
            <person name="Rajashekar B."/>
            <person name="Reich M."/>
            <person name="Rouhier N."/>
            <person name="Schmutz J."/>
            <person name="Yin T."/>
            <person name="Chalot M."/>
            <person name="Henrissat B."/>
            <person name="Kuees U."/>
            <person name="Lucas S."/>
            <person name="Van de Peer Y."/>
            <person name="Podila G.K."/>
            <person name="Polle A."/>
            <person name="Pukkila P.J."/>
            <person name="Richardson P.M."/>
            <person name="Rouze P."/>
            <person name="Sanders I.R."/>
            <person name="Stajich J.E."/>
            <person name="Tunlid A."/>
            <person name="Tuskan G."/>
            <person name="Grigoriev I.V."/>
        </authorList>
    </citation>
    <scope>NUCLEOTIDE SEQUENCE [LARGE SCALE GENOMIC DNA]</scope>
    <source>
        <strain evidence="4">S238N-H82 / ATCC MYA-4686</strain>
    </source>
</reference>
<evidence type="ECO:0000256" key="2">
    <source>
        <dbReference type="SAM" id="MobiDB-lite"/>
    </source>
</evidence>
<name>B0DI21_LACBS</name>
<evidence type="ECO:0000313" key="4">
    <source>
        <dbReference type="Proteomes" id="UP000001194"/>
    </source>
</evidence>
<dbReference type="EMBL" id="DS547111">
    <property type="protein sequence ID" value="EDR05831.1"/>
    <property type="molecule type" value="Genomic_DNA"/>
</dbReference>
<dbReference type="HOGENOM" id="CLU_453458_0_0_1"/>
<accession>B0DI21</accession>
<organism evidence="4">
    <name type="scientific">Laccaria bicolor (strain S238N-H82 / ATCC MYA-4686)</name>
    <name type="common">Bicoloured deceiver</name>
    <name type="synonym">Laccaria laccata var. bicolor</name>
    <dbReference type="NCBI Taxonomy" id="486041"/>
    <lineage>
        <taxon>Eukaryota</taxon>
        <taxon>Fungi</taxon>
        <taxon>Dikarya</taxon>
        <taxon>Basidiomycota</taxon>
        <taxon>Agaricomycotina</taxon>
        <taxon>Agaricomycetes</taxon>
        <taxon>Agaricomycetidae</taxon>
        <taxon>Agaricales</taxon>
        <taxon>Agaricineae</taxon>
        <taxon>Hydnangiaceae</taxon>
        <taxon>Laccaria</taxon>
    </lineage>
</organism>
<dbReference type="AlphaFoldDB" id="B0DI21"/>
<dbReference type="OrthoDB" id="3253362at2759"/>